<dbReference type="EMBL" id="FZOW01000006">
    <property type="protein sequence ID" value="SNS85568.1"/>
    <property type="molecule type" value="Genomic_DNA"/>
</dbReference>
<accession>A0A239HWW6</accession>
<dbReference type="AlphaFoldDB" id="A0A239HWW6"/>
<organism evidence="1 2">
    <name type="scientific">Rhodococcoides kyotonense</name>
    <dbReference type="NCBI Taxonomy" id="398843"/>
    <lineage>
        <taxon>Bacteria</taxon>
        <taxon>Bacillati</taxon>
        <taxon>Actinomycetota</taxon>
        <taxon>Actinomycetes</taxon>
        <taxon>Mycobacteriales</taxon>
        <taxon>Nocardiaceae</taxon>
        <taxon>Rhodococcoides</taxon>
    </lineage>
</organism>
<reference evidence="2" key="1">
    <citation type="submission" date="2017-06" db="EMBL/GenBank/DDBJ databases">
        <authorList>
            <person name="Varghese N."/>
            <person name="Submissions S."/>
        </authorList>
    </citation>
    <scope>NUCLEOTIDE SEQUENCE [LARGE SCALE GENOMIC DNA]</scope>
    <source>
        <strain evidence="2">JCM 23211</strain>
    </source>
</reference>
<name>A0A239HWW6_9NOCA</name>
<keyword evidence="2" id="KW-1185">Reference proteome</keyword>
<evidence type="ECO:0000313" key="2">
    <source>
        <dbReference type="Proteomes" id="UP000198327"/>
    </source>
</evidence>
<sequence length="158" mass="16772">MLDILRRSVGEAYGRHVIPTTKGSTMRTWTKLAAALGFTGAVMIAGSGVAAADEWPPVPPYPSPTAPMDVTGFLTPTDPDYWNPFIAANRLTSPYGNSTRIVCTGFHGVLLECWQADSNGNPHKLISLPFDFPNVTGSSLPGGGPQHFVYPGFIPGIG</sequence>
<proteinExistence type="predicted"/>
<protein>
    <submittedName>
        <fullName evidence="1">Uncharacterized protein</fullName>
    </submittedName>
</protein>
<dbReference type="Proteomes" id="UP000198327">
    <property type="component" value="Unassembled WGS sequence"/>
</dbReference>
<evidence type="ECO:0000313" key="1">
    <source>
        <dbReference type="EMBL" id="SNS85568.1"/>
    </source>
</evidence>
<gene>
    <name evidence="1" type="ORF">SAMN05421642_10677</name>
</gene>